<dbReference type="SMART" id="SM00034">
    <property type="entry name" value="CLECT"/>
    <property type="match status" value="1"/>
</dbReference>
<dbReference type="SMART" id="SM00181">
    <property type="entry name" value="EGF"/>
    <property type="match status" value="3"/>
</dbReference>
<dbReference type="InterPro" id="IPR018097">
    <property type="entry name" value="EGF_Ca-bd_CS"/>
</dbReference>
<dbReference type="Gene3D" id="3.10.100.10">
    <property type="entry name" value="Mannose-Binding Protein A, subunit A"/>
    <property type="match status" value="1"/>
</dbReference>
<dbReference type="InterPro" id="IPR001304">
    <property type="entry name" value="C-type_lectin-like"/>
</dbReference>
<keyword evidence="8" id="KW-0430">Lectin</keyword>
<keyword evidence="6" id="KW-0812">Transmembrane</keyword>
<dbReference type="InterPro" id="IPR016186">
    <property type="entry name" value="C-type_lectin-like/link_sf"/>
</dbReference>
<evidence type="ECO:0000256" key="6">
    <source>
        <dbReference type="ARBA" id="ARBA00022692"/>
    </source>
</evidence>
<keyword evidence="4" id="KW-0597">Phosphoprotein</keyword>
<keyword evidence="9" id="KW-0677">Repeat</keyword>
<dbReference type="Pfam" id="PF00059">
    <property type="entry name" value="Lectin_C"/>
    <property type="match status" value="1"/>
</dbReference>
<proteinExistence type="predicted"/>
<sequence length="321" mass="34724">MAIWVSALFLLSFRAGLCLGPGSRCRPFCGRSGCITLNRDRVDFKGAEDACSSSGGELLAFQREAADEILSLLRQELHGNVWIGLRLPAGVCSNLSTPLRGYKWTSADLQRSFIPPSSIWKGNTTVCSPHCVSLSRDQRWAERPCSDTADGYLCTARLREPCRVPEPAAPKVLRSSKGCSTGPCGQICTDVKGGFKCSCFPGYVPDSKAPEQCKLHCAQEKCPASCEGSAGESCQCPDGFIASDRFCHDIDECSMEGCEHECSNTYGSFQCSCRQGFVLKDTVKLASVLGIGFYVVRRHRGRAGAGRRESGVPTAPRPELP</sequence>
<dbReference type="InterPro" id="IPR000742">
    <property type="entry name" value="EGF"/>
</dbReference>
<evidence type="ECO:0000313" key="22">
    <source>
        <dbReference type="Proteomes" id="UP000324091"/>
    </source>
</evidence>
<dbReference type="SUPFAM" id="SSF56436">
    <property type="entry name" value="C-type lectin-like"/>
    <property type="match status" value="1"/>
</dbReference>
<comment type="subunit">
    <text evidence="16">Interacts with ITGAL, ITGAM and ITGB2. Interacts with thrombin/F2; this interaction switches the specificity of thrombin from a procoagulant to an anticoagulant and antifibrinolytic protease. Interacts with ANGP1 and ANGP2; these interactions significantly inhibit the generation of activated PC and TAFIa/CPB2 by the thrombin/thrombomodulin complex. Interacts with PF4; this interaction enhances generation of activated protein C. Interacts with HMGB1; this interaction inhibits HMGB1 inflammatory activity.</text>
</comment>
<evidence type="ECO:0000259" key="19">
    <source>
        <dbReference type="PROSITE" id="PS50026"/>
    </source>
</evidence>
<dbReference type="Gene3D" id="2.10.25.10">
    <property type="entry name" value="Laminin"/>
    <property type="match status" value="3"/>
</dbReference>
<keyword evidence="5" id="KW-0254">Endocytosis</keyword>
<comment type="caution">
    <text evidence="21">The sequence shown here is derived from an EMBL/GenBank/DDBJ whole genome shotgun (WGS) entry which is preliminary data.</text>
</comment>
<dbReference type="PANTHER" id="PTHR14789:SF9">
    <property type="entry name" value="THROMBOMODULIN"/>
    <property type="match status" value="1"/>
</dbReference>
<dbReference type="Proteomes" id="UP000324091">
    <property type="component" value="Chromosome 16"/>
</dbReference>
<evidence type="ECO:0000256" key="15">
    <source>
        <dbReference type="ARBA" id="ARBA00045242"/>
    </source>
</evidence>
<dbReference type="GO" id="GO:0004888">
    <property type="term" value="F:transmembrane signaling receptor activity"/>
    <property type="evidence" value="ECO:0007669"/>
    <property type="project" value="InterPro"/>
</dbReference>
<reference evidence="21 22" key="1">
    <citation type="submission" date="2019-04" db="EMBL/GenBank/DDBJ databases">
        <title>Chromosome genome assembly for Takifugu flavidus.</title>
        <authorList>
            <person name="Xiao S."/>
        </authorList>
    </citation>
    <scope>NUCLEOTIDE SEQUENCE [LARGE SCALE GENOMIC DNA]</scope>
    <source>
        <strain evidence="21">HTHZ2018</strain>
        <tissue evidence="21">Muscle</tissue>
    </source>
</reference>
<dbReference type="Pfam" id="PF07645">
    <property type="entry name" value="EGF_CA"/>
    <property type="match status" value="1"/>
</dbReference>
<evidence type="ECO:0000256" key="7">
    <source>
        <dbReference type="ARBA" id="ARBA00022729"/>
    </source>
</evidence>
<dbReference type="SUPFAM" id="SSF57196">
    <property type="entry name" value="EGF/Laminin"/>
    <property type="match status" value="3"/>
</dbReference>
<evidence type="ECO:0000256" key="11">
    <source>
        <dbReference type="ARBA" id="ARBA00023136"/>
    </source>
</evidence>
<dbReference type="InterPro" id="IPR016187">
    <property type="entry name" value="CTDL_fold"/>
</dbReference>
<evidence type="ECO:0000256" key="8">
    <source>
        <dbReference type="ARBA" id="ARBA00022734"/>
    </source>
</evidence>
<name>A0A5C6P102_9TELE</name>
<evidence type="ECO:0000256" key="14">
    <source>
        <dbReference type="ARBA" id="ARBA00023180"/>
    </source>
</evidence>
<dbReference type="GO" id="GO:0005509">
    <property type="term" value="F:calcium ion binding"/>
    <property type="evidence" value="ECO:0007669"/>
    <property type="project" value="InterPro"/>
</dbReference>
<evidence type="ECO:0000256" key="9">
    <source>
        <dbReference type="ARBA" id="ARBA00022737"/>
    </source>
</evidence>
<keyword evidence="13" id="KW-0675">Receptor</keyword>
<dbReference type="InterPro" id="IPR000152">
    <property type="entry name" value="EGF-type_Asp/Asn_hydroxyl_site"/>
</dbReference>
<protein>
    <recommendedName>
        <fullName evidence="2">Thrombomodulin</fullName>
    </recommendedName>
</protein>
<evidence type="ECO:0000313" key="21">
    <source>
        <dbReference type="EMBL" id="TWW72589.1"/>
    </source>
</evidence>
<evidence type="ECO:0000259" key="20">
    <source>
        <dbReference type="PROSITE" id="PS50041"/>
    </source>
</evidence>
<feature type="domain" description="EGF-like" evidence="19">
    <location>
        <begin position="249"/>
        <end position="283"/>
    </location>
</feature>
<accession>A0A5C6P102</accession>
<evidence type="ECO:0000256" key="12">
    <source>
        <dbReference type="ARBA" id="ARBA00023157"/>
    </source>
</evidence>
<dbReference type="CDD" id="cd00054">
    <property type="entry name" value="EGF_CA"/>
    <property type="match status" value="1"/>
</dbReference>
<keyword evidence="3 17" id="KW-0245">EGF-like domain</keyword>
<comment type="subcellular location">
    <subcellularLocation>
        <location evidence="1">Membrane</location>
        <topology evidence="1">Single-pass type I membrane protein</topology>
    </subcellularLocation>
</comment>
<dbReference type="GO" id="GO:0016020">
    <property type="term" value="C:membrane"/>
    <property type="evidence" value="ECO:0007669"/>
    <property type="project" value="UniProtKB-SubCell"/>
</dbReference>
<dbReference type="SMART" id="SM00179">
    <property type="entry name" value="EGF_CA"/>
    <property type="match status" value="2"/>
</dbReference>
<dbReference type="InterPro" id="IPR015149">
    <property type="entry name" value="Tme5_EGF-like"/>
</dbReference>
<feature type="signal peptide" evidence="18">
    <location>
        <begin position="1"/>
        <end position="18"/>
    </location>
</feature>
<evidence type="ECO:0000256" key="18">
    <source>
        <dbReference type="SAM" id="SignalP"/>
    </source>
</evidence>
<comment type="caution">
    <text evidence="17">Lacks conserved residue(s) required for the propagation of feature annotation.</text>
</comment>
<dbReference type="InterPro" id="IPR049883">
    <property type="entry name" value="NOTCH1_EGF-like"/>
</dbReference>
<feature type="domain" description="C-type lectin" evidence="20">
    <location>
        <begin position="30"/>
        <end position="146"/>
    </location>
</feature>
<evidence type="ECO:0000256" key="1">
    <source>
        <dbReference type="ARBA" id="ARBA00004479"/>
    </source>
</evidence>
<keyword evidence="7 18" id="KW-0732">Signal</keyword>
<keyword evidence="10" id="KW-1133">Transmembrane helix</keyword>
<dbReference type="EMBL" id="RHFK02000008">
    <property type="protein sequence ID" value="TWW72589.1"/>
    <property type="molecule type" value="Genomic_DNA"/>
</dbReference>
<evidence type="ECO:0000256" key="16">
    <source>
        <dbReference type="ARBA" id="ARBA00046453"/>
    </source>
</evidence>
<evidence type="ECO:0000256" key="10">
    <source>
        <dbReference type="ARBA" id="ARBA00022989"/>
    </source>
</evidence>
<keyword evidence="22" id="KW-1185">Reference proteome</keyword>
<dbReference type="PROSITE" id="PS50026">
    <property type="entry name" value="EGF_3"/>
    <property type="match status" value="1"/>
</dbReference>
<keyword evidence="11" id="KW-0472">Membrane</keyword>
<dbReference type="PROSITE" id="PS01187">
    <property type="entry name" value="EGF_CA"/>
    <property type="match status" value="1"/>
</dbReference>
<comment type="function">
    <text evidence="15">Endothelial cell receptor that plays a critical role in regulating several physiological processes including hemostasis, coagulation, fibrinolysis, inflammation, and angiogenesis. Acts as a cofactor for thrombin activation of protein C/PROC on the surface of vascular endothelial cells leading to initiation of the activated protein C anticoagulant pathway. Also accelerates the activation of the plasma carboxypeptidase B2/CPB2, which catalyzes removal of C-terminal basic amino acids from its substrates including kinins or anaphylatoxins leading to fibrinolysis inhibition. Plays critical protective roles in changing the cleavage specificity of protease-activated receptor 1/PAR1, inhibiting endothelial cell permeability and inflammation. Suppresses inflammation distinctly from its anticoagulant cofactor activity by sequestering HMGB1 thereby preventing it from engaging cellular receptors such as RAGE and contributing to the inflammatory response.</text>
</comment>
<dbReference type="Pfam" id="PF09064">
    <property type="entry name" value="EGF_Tme5"/>
    <property type="match status" value="1"/>
</dbReference>
<evidence type="ECO:0000256" key="17">
    <source>
        <dbReference type="PROSITE-ProRule" id="PRU00076"/>
    </source>
</evidence>
<dbReference type="FunFam" id="2.10.25.10:FF:000009">
    <property type="entry name" value="Low-density lipoprotein receptor isoform 1"/>
    <property type="match status" value="1"/>
</dbReference>
<dbReference type="AlphaFoldDB" id="A0A5C6P102"/>
<dbReference type="GO" id="GO:0006897">
    <property type="term" value="P:endocytosis"/>
    <property type="evidence" value="ECO:0007669"/>
    <property type="project" value="UniProtKB-KW"/>
</dbReference>
<evidence type="ECO:0000256" key="2">
    <source>
        <dbReference type="ARBA" id="ARBA00019822"/>
    </source>
</evidence>
<evidence type="ECO:0000256" key="4">
    <source>
        <dbReference type="ARBA" id="ARBA00022553"/>
    </source>
</evidence>
<dbReference type="InterPro" id="IPR051505">
    <property type="entry name" value="C-type_lectin_domain"/>
</dbReference>
<dbReference type="GO" id="GO:0030246">
    <property type="term" value="F:carbohydrate binding"/>
    <property type="evidence" value="ECO:0007669"/>
    <property type="project" value="UniProtKB-KW"/>
</dbReference>
<dbReference type="PANTHER" id="PTHR14789">
    <property type="entry name" value="CHONDROLECTIN VARIANT CHODLFDELTAE"/>
    <property type="match status" value="1"/>
</dbReference>
<organism evidence="21 22">
    <name type="scientific">Takifugu flavidus</name>
    <name type="common">sansaifugu</name>
    <dbReference type="NCBI Taxonomy" id="433684"/>
    <lineage>
        <taxon>Eukaryota</taxon>
        <taxon>Metazoa</taxon>
        <taxon>Chordata</taxon>
        <taxon>Craniata</taxon>
        <taxon>Vertebrata</taxon>
        <taxon>Euteleostomi</taxon>
        <taxon>Actinopterygii</taxon>
        <taxon>Neopterygii</taxon>
        <taxon>Teleostei</taxon>
        <taxon>Neoteleostei</taxon>
        <taxon>Acanthomorphata</taxon>
        <taxon>Eupercaria</taxon>
        <taxon>Tetraodontiformes</taxon>
        <taxon>Tetradontoidea</taxon>
        <taxon>Tetraodontidae</taxon>
        <taxon>Takifugu</taxon>
    </lineage>
</organism>
<evidence type="ECO:0000256" key="3">
    <source>
        <dbReference type="ARBA" id="ARBA00022536"/>
    </source>
</evidence>
<dbReference type="PROSITE" id="PS00010">
    <property type="entry name" value="ASX_HYDROXYL"/>
    <property type="match status" value="1"/>
</dbReference>
<feature type="chain" id="PRO_5022891612" description="Thrombomodulin" evidence="18">
    <location>
        <begin position="19"/>
        <end position="321"/>
    </location>
</feature>
<gene>
    <name evidence="21" type="ORF">D4764_16G0010860</name>
</gene>
<evidence type="ECO:0000256" key="5">
    <source>
        <dbReference type="ARBA" id="ARBA00022583"/>
    </source>
</evidence>
<keyword evidence="12" id="KW-1015">Disulfide bond</keyword>
<keyword evidence="14" id="KW-0325">Glycoprotein</keyword>
<dbReference type="PROSITE" id="PS50041">
    <property type="entry name" value="C_TYPE_LECTIN_2"/>
    <property type="match status" value="1"/>
</dbReference>
<dbReference type="InterPro" id="IPR001881">
    <property type="entry name" value="EGF-like_Ca-bd_dom"/>
</dbReference>
<evidence type="ECO:0000256" key="13">
    <source>
        <dbReference type="ARBA" id="ARBA00023170"/>
    </source>
</evidence>